<keyword evidence="3" id="KW-1185">Reference proteome</keyword>
<keyword evidence="1" id="KW-0732">Signal</keyword>
<feature type="chain" id="PRO_5047256878" evidence="1">
    <location>
        <begin position="23"/>
        <end position="183"/>
    </location>
</feature>
<dbReference type="Gene3D" id="3.10.450.420">
    <property type="match status" value="1"/>
</dbReference>
<accession>A0ABT8JS82</accession>
<sequence length="183" mass="20812">MVNKSVRVASILFLLIILSACGKDSNRTALAPKSAVELATAWVEAENIIGAGGLYRENEYTAFTHENNTEYHYLAGYLDSKKKLKVEMQKVVTKKKAKRFIRDHGIIKHKGKLAQPEMEVDAVEDEDSLLQWDIATARELKSKSRKMTFELTVPIGDTRTAKKFLVTYVYVKKAGWRIDKFNE</sequence>
<evidence type="ECO:0000313" key="3">
    <source>
        <dbReference type="Proteomes" id="UP001175097"/>
    </source>
</evidence>
<dbReference type="PROSITE" id="PS51257">
    <property type="entry name" value="PROKAR_LIPOPROTEIN"/>
    <property type="match status" value="1"/>
</dbReference>
<dbReference type="Proteomes" id="UP001175097">
    <property type="component" value="Unassembled WGS sequence"/>
</dbReference>
<dbReference type="InterPro" id="IPR053749">
    <property type="entry name" value="TA_system-associated_sf"/>
</dbReference>
<proteinExistence type="predicted"/>
<gene>
    <name evidence="2" type="ORF">P5G49_11100</name>
</gene>
<evidence type="ECO:0000313" key="2">
    <source>
        <dbReference type="EMBL" id="MDN4608013.1"/>
    </source>
</evidence>
<protein>
    <submittedName>
        <fullName evidence="2">DL-endopeptidase inhibitor IseA family protein</fullName>
    </submittedName>
</protein>
<dbReference type="RefSeq" id="WP_301243799.1">
    <property type="nucleotide sequence ID" value="NZ_JAROCC010000008.1"/>
</dbReference>
<dbReference type="EMBL" id="JAROCC010000008">
    <property type="protein sequence ID" value="MDN4608013.1"/>
    <property type="molecule type" value="Genomic_DNA"/>
</dbReference>
<comment type="caution">
    <text evidence="2">The sequence shown here is derived from an EMBL/GenBank/DDBJ whole genome shotgun (WGS) entry which is preliminary data.</text>
</comment>
<feature type="signal peptide" evidence="1">
    <location>
        <begin position="1"/>
        <end position="22"/>
    </location>
</feature>
<dbReference type="Pfam" id="PF16800">
    <property type="entry name" value="Endopep_inhib"/>
    <property type="match status" value="1"/>
</dbReference>
<organism evidence="2 3">
    <name type="scientific">Sporosarcina highlanderae</name>
    <dbReference type="NCBI Taxonomy" id="3035916"/>
    <lineage>
        <taxon>Bacteria</taxon>
        <taxon>Bacillati</taxon>
        <taxon>Bacillota</taxon>
        <taxon>Bacilli</taxon>
        <taxon>Bacillales</taxon>
        <taxon>Caryophanaceae</taxon>
        <taxon>Sporosarcina</taxon>
    </lineage>
</organism>
<evidence type="ECO:0000256" key="1">
    <source>
        <dbReference type="SAM" id="SignalP"/>
    </source>
</evidence>
<dbReference type="InterPro" id="IPR031841">
    <property type="entry name" value="Endopep_inhib"/>
</dbReference>
<reference evidence="2" key="1">
    <citation type="submission" date="2023-03" db="EMBL/GenBank/DDBJ databases">
        <title>MT1 and MT2 Draft Genomes of Novel Species.</title>
        <authorList>
            <person name="Venkateswaran K."/>
        </authorList>
    </citation>
    <scope>NUCLEOTIDE SEQUENCE</scope>
    <source>
        <strain evidence="2">F6_3S_P_2</strain>
    </source>
</reference>
<name>A0ABT8JS82_9BACL</name>